<dbReference type="AlphaFoldDB" id="A0A2U1LBS9"/>
<feature type="region of interest" description="Disordered" evidence="1">
    <location>
        <begin position="833"/>
        <end position="858"/>
    </location>
</feature>
<protein>
    <recommendedName>
        <fullName evidence="4">Ulp1 protease family, C-terminal catalytic domain-containing protein</fullName>
    </recommendedName>
</protein>
<comment type="caution">
    <text evidence="2">The sequence shown here is derived from an EMBL/GenBank/DDBJ whole genome shotgun (WGS) entry which is preliminary data.</text>
</comment>
<dbReference type="OrthoDB" id="588867at2759"/>
<proteinExistence type="predicted"/>
<keyword evidence="3" id="KW-1185">Reference proteome</keyword>
<sequence length="994" mass="110631">MADMQEEIPQSEVRVMVMEEVGGFIVVQVEGDNVNLFLVKCWSVTAAAASDCWQITFVEAPPVSSSPQSGSPFRRTRTNFRENRTITMPIPNDASILMPLPVSYALPNTSDVHKTDPKANPESVLQKYKLVSISDLQKSKADAEKSLDKAVDVISAKSKVVGVNDKATGVNDKSNDKATDVVSAKAISDVQKPNSKDKKSKAGDVLKVPVVENDKEPVVEKAKVQAKAPVVDNDKEPFVKKAKIQAKALVVENDKEPVVKKAKVQAKAKVVEKDTTKVVKAGDVQKSKAGDVQKSKAEKSRVSKSKDKATDVVSAKATGDVKKSKAADVLKAMPNVQKPNSKAALPKPDVLKSKVDASKRKRKLSDKEDSGEPKLSKKLKHNKLNKGKRVLYSCSSSVSTDEVNSDSSDEGVILMKNVKSNKRLKRKNVTGGSNVNTNKLLKKLLTGDDDDADSLKLMLKKLKGVINEVSDSEDEGVVRKSKMEVKKAKLQEQEQLEYLEKFPNLRVRNAPCTLFSSIRQSKVNMERFLHEIGFKSFLRIFIDQLPSKLGRFVAANFVTATNKLNLLNGLSIHVTPELIHEMLGIPLGGTPLFSFEQRSVKDDFVKAWVNQFYPKSFKDIRNSDIATELVNAKKVDDFFKLNFLMLFSNTMGRCENMNGQLCLDVVRHIPENLPISEIDWCGYIHNCLQYNTNPQGQCNYTGPLTVLMLVYLDSTKFEKFHVVRMRPAILNWSTTLMRQRMELELAERKLGCLQLNPEWTEAEAKESEGFIDAGLSESSDKQVLFNKIQEKLSIMYSERHSLEAELVEAYKKYVDDEKFDIGGFSKISLDDFEKDSSQGEKEVNSQSEKGVDIPVDSEKPTENVVGVEDLVQGEKEADIVEPAEDYELEINSTPETYTQWLYNNADLVNEGDTFDKGAREELVVPNAGPATPERVATHASKGSPKIILPEKRVLKPSSFLCSPYMNKKTKVVPRITKVEFMVGNSLFSMQGDKM</sequence>
<organism evidence="2 3">
    <name type="scientific">Artemisia annua</name>
    <name type="common">Sweet wormwood</name>
    <dbReference type="NCBI Taxonomy" id="35608"/>
    <lineage>
        <taxon>Eukaryota</taxon>
        <taxon>Viridiplantae</taxon>
        <taxon>Streptophyta</taxon>
        <taxon>Embryophyta</taxon>
        <taxon>Tracheophyta</taxon>
        <taxon>Spermatophyta</taxon>
        <taxon>Magnoliopsida</taxon>
        <taxon>eudicotyledons</taxon>
        <taxon>Gunneridae</taxon>
        <taxon>Pentapetalae</taxon>
        <taxon>asterids</taxon>
        <taxon>campanulids</taxon>
        <taxon>Asterales</taxon>
        <taxon>Asteraceae</taxon>
        <taxon>Asteroideae</taxon>
        <taxon>Anthemideae</taxon>
        <taxon>Artemisiinae</taxon>
        <taxon>Artemisia</taxon>
    </lineage>
</organism>
<dbReference type="EMBL" id="PKPP01010279">
    <property type="protein sequence ID" value="PWA46455.1"/>
    <property type="molecule type" value="Genomic_DNA"/>
</dbReference>
<accession>A0A2U1LBS9</accession>
<reference evidence="2 3" key="1">
    <citation type="journal article" date="2018" name="Mol. Plant">
        <title>The genome of Artemisia annua provides insight into the evolution of Asteraceae family and artemisinin biosynthesis.</title>
        <authorList>
            <person name="Shen Q."/>
            <person name="Zhang L."/>
            <person name="Liao Z."/>
            <person name="Wang S."/>
            <person name="Yan T."/>
            <person name="Shi P."/>
            <person name="Liu M."/>
            <person name="Fu X."/>
            <person name="Pan Q."/>
            <person name="Wang Y."/>
            <person name="Lv Z."/>
            <person name="Lu X."/>
            <person name="Zhang F."/>
            <person name="Jiang W."/>
            <person name="Ma Y."/>
            <person name="Chen M."/>
            <person name="Hao X."/>
            <person name="Li L."/>
            <person name="Tang Y."/>
            <person name="Lv G."/>
            <person name="Zhou Y."/>
            <person name="Sun X."/>
            <person name="Brodelius P.E."/>
            <person name="Rose J.K.C."/>
            <person name="Tang K."/>
        </authorList>
    </citation>
    <scope>NUCLEOTIDE SEQUENCE [LARGE SCALE GENOMIC DNA]</scope>
    <source>
        <strain evidence="3">cv. Huhao1</strain>
        <tissue evidence="2">Leaf</tissue>
    </source>
</reference>
<feature type="region of interest" description="Disordered" evidence="1">
    <location>
        <begin position="286"/>
        <end position="383"/>
    </location>
</feature>
<evidence type="ECO:0000313" key="2">
    <source>
        <dbReference type="EMBL" id="PWA46455.1"/>
    </source>
</evidence>
<feature type="compositionally biased region" description="Basic and acidic residues" evidence="1">
    <location>
        <begin position="319"/>
        <end position="328"/>
    </location>
</feature>
<feature type="compositionally biased region" description="Basic and acidic residues" evidence="1">
    <location>
        <begin position="365"/>
        <end position="375"/>
    </location>
</feature>
<feature type="compositionally biased region" description="Basic and acidic residues" evidence="1">
    <location>
        <begin position="349"/>
        <end position="358"/>
    </location>
</feature>
<evidence type="ECO:0008006" key="4">
    <source>
        <dbReference type="Google" id="ProtNLM"/>
    </source>
</evidence>
<dbReference type="PANTHER" id="PTHR34835">
    <property type="entry name" value="OS07G0283600 PROTEIN-RELATED"/>
    <property type="match status" value="1"/>
</dbReference>
<gene>
    <name evidence="2" type="ORF">CTI12_AA511600</name>
</gene>
<evidence type="ECO:0000313" key="3">
    <source>
        <dbReference type="Proteomes" id="UP000245207"/>
    </source>
</evidence>
<feature type="compositionally biased region" description="Basic and acidic residues" evidence="1">
    <location>
        <begin position="286"/>
        <end position="310"/>
    </location>
</feature>
<evidence type="ECO:0000256" key="1">
    <source>
        <dbReference type="SAM" id="MobiDB-lite"/>
    </source>
</evidence>
<name>A0A2U1LBS9_ARTAN</name>
<feature type="compositionally biased region" description="Basic and acidic residues" evidence="1">
    <location>
        <begin position="833"/>
        <end position="843"/>
    </location>
</feature>
<dbReference type="PANTHER" id="PTHR34835:SF90">
    <property type="entry name" value="AMINOTRANSFERASE-LIKE PLANT MOBILE DOMAIN-CONTAINING PROTEIN"/>
    <property type="match status" value="1"/>
</dbReference>
<dbReference type="Proteomes" id="UP000245207">
    <property type="component" value="Unassembled WGS sequence"/>
</dbReference>